<dbReference type="Proteomes" id="UP000554235">
    <property type="component" value="Unassembled WGS sequence"/>
</dbReference>
<reference evidence="2 3" key="1">
    <citation type="submission" date="2020-01" db="EMBL/GenBank/DDBJ databases">
        <title>Identification and distribution of gene clusters putatively required for synthesis of sphingolipid metabolism inhibitors in phylogenetically diverse species of the filamentous fungus Fusarium.</title>
        <authorList>
            <person name="Kim H.-S."/>
            <person name="Busman M."/>
            <person name="Brown D.W."/>
            <person name="Divon H."/>
            <person name="Uhlig S."/>
            <person name="Proctor R.H."/>
        </authorList>
    </citation>
    <scope>NUCLEOTIDE SEQUENCE [LARGE SCALE GENOMIC DNA]</scope>
    <source>
        <strain evidence="2 3">NRRL 20459</strain>
    </source>
</reference>
<evidence type="ECO:0000313" key="2">
    <source>
        <dbReference type="EMBL" id="KAF4462917.1"/>
    </source>
</evidence>
<evidence type="ECO:0000313" key="3">
    <source>
        <dbReference type="Proteomes" id="UP000554235"/>
    </source>
</evidence>
<dbReference type="AlphaFoldDB" id="A0A8H4PIL0"/>
<evidence type="ECO:0000256" key="1">
    <source>
        <dbReference type="ARBA" id="ARBA00022679"/>
    </source>
</evidence>
<proteinExistence type="predicted"/>
<comment type="caution">
    <text evidence="2">The sequence shown here is derived from an EMBL/GenBank/DDBJ whole genome shotgun (WGS) entry which is preliminary data.</text>
</comment>
<dbReference type="OrthoDB" id="3647at2759"/>
<dbReference type="CDD" id="cd02440">
    <property type="entry name" value="AdoMet_MTases"/>
    <property type="match status" value="1"/>
</dbReference>
<dbReference type="PANTHER" id="PTHR43861:SF3">
    <property type="entry name" value="PUTATIVE (AFU_ORTHOLOGUE AFUA_2G14390)-RELATED"/>
    <property type="match status" value="1"/>
</dbReference>
<organism evidence="2 3">
    <name type="scientific">Fusarium albosuccineum</name>
    <dbReference type="NCBI Taxonomy" id="1237068"/>
    <lineage>
        <taxon>Eukaryota</taxon>
        <taxon>Fungi</taxon>
        <taxon>Dikarya</taxon>
        <taxon>Ascomycota</taxon>
        <taxon>Pezizomycotina</taxon>
        <taxon>Sordariomycetes</taxon>
        <taxon>Hypocreomycetidae</taxon>
        <taxon>Hypocreales</taxon>
        <taxon>Nectriaceae</taxon>
        <taxon>Fusarium</taxon>
        <taxon>Fusarium decemcellulare species complex</taxon>
    </lineage>
</organism>
<sequence length="267" mass="29754">MDLPTIQTCLLESITNSTSSQYLAVLLTLRTPTHHALSNVSLSVSRWPWIMELCKQISRELRQNVDWIGIEPPSSHPTKLLDYACGNGVASRALAPFVSTVRGMDISSGMVEQYNSMALKAGFTSKKMLAIQGDLIDPESTPCPELDTPEFSNFDYIVMCMALHHVEDPEKMISKLASRLREGGILVIVDWVAVSESNCADAEQARTFTNHTMARMGFEEKDVREPFEKAGLEGWSWKWTSTRSQVPKEIGGEQQLFLARGQKPTTS</sequence>
<protein>
    <recommendedName>
        <fullName evidence="4">Methyltransferase domain-containing protein</fullName>
    </recommendedName>
</protein>
<dbReference type="GO" id="GO:0016740">
    <property type="term" value="F:transferase activity"/>
    <property type="evidence" value="ECO:0007669"/>
    <property type="project" value="UniProtKB-KW"/>
</dbReference>
<dbReference type="InterPro" id="IPR029063">
    <property type="entry name" value="SAM-dependent_MTases_sf"/>
</dbReference>
<dbReference type="Gene3D" id="3.40.50.150">
    <property type="entry name" value="Vaccinia Virus protein VP39"/>
    <property type="match status" value="1"/>
</dbReference>
<dbReference type="EMBL" id="JAADYS010001457">
    <property type="protein sequence ID" value="KAF4462917.1"/>
    <property type="molecule type" value="Genomic_DNA"/>
</dbReference>
<name>A0A8H4PIL0_9HYPO</name>
<gene>
    <name evidence="2" type="ORF">FALBO_10265</name>
</gene>
<dbReference type="SUPFAM" id="SSF53335">
    <property type="entry name" value="S-adenosyl-L-methionine-dependent methyltransferases"/>
    <property type="match status" value="1"/>
</dbReference>
<keyword evidence="3" id="KW-1185">Reference proteome</keyword>
<dbReference type="PANTHER" id="PTHR43861">
    <property type="entry name" value="TRANS-ACONITATE 2-METHYLTRANSFERASE-RELATED"/>
    <property type="match status" value="1"/>
</dbReference>
<dbReference type="Pfam" id="PF13489">
    <property type="entry name" value="Methyltransf_23"/>
    <property type="match status" value="1"/>
</dbReference>
<keyword evidence="1" id="KW-0808">Transferase</keyword>
<evidence type="ECO:0008006" key="4">
    <source>
        <dbReference type="Google" id="ProtNLM"/>
    </source>
</evidence>
<accession>A0A8H4PIL0</accession>